<sequence>MQTINNVGFSNVCYKQNLIGAPVLWGQNMLSQTGLMGMNRSFVFKLVVIYSMIQCVQNGDLQLDYDNSTRINRHQLA</sequence>
<dbReference type="EMBL" id="SNRW01013395">
    <property type="protein sequence ID" value="KAA6372673.1"/>
    <property type="molecule type" value="Genomic_DNA"/>
</dbReference>
<comment type="caution">
    <text evidence="1">The sequence shown here is derived from an EMBL/GenBank/DDBJ whole genome shotgun (WGS) entry which is preliminary data.</text>
</comment>
<gene>
    <name evidence="1" type="ORF">EZS28_031800</name>
</gene>
<organism evidence="1 2">
    <name type="scientific">Streblomastix strix</name>
    <dbReference type="NCBI Taxonomy" id="222440"/>
    <lineage>
        <taxon>Eukaryota</taxon>
        <taxon>Metamonada</taxon>
        <taxon>Preaxostyla</taxon>
        <taxon>Oxymonadida</taxon>
        <taxon>Streblomastigidae</taxon>
        <taxon>Streblomastix</taxon>
    </lineage>
</organism>
<reference evidence="1 2" key="1">
    <citation type="submission" date="2019-03" db="EMBL/GenBank/DDBJ databases">
        <title>Single cell metagenomics reveals metabolic interactions within the superorganism composed of flagellate Streblomastix strix and complex community of Bacteroidetes bacteria on its surface.</title>
        <authorList>
            <person name="Treitli S.C."/>
            <person name="Kolisko M."/>
            <person name="Husnik F."/>
            <person name="Keeling P."/>
            <person name="Hampl V."/>
        </authorList>
    </citation>
    <scope>NUCLEOTIDE SEQUENCE [LARGE SCALE GENOMIC DNA]</scope>
    <source>
        <strain evidence="1">ST1C</strain>
    </source>
</reference>
<accession>A0A5J4UQS6</accession>
<dbReference type="AlphaFoldDB" id="A0A5J4UQS6"/>
<dbReference type="Proteomes" id="UP000324800">
    <property type="component" value="Unassembled WGS sequence"/>
</dbReference>
<name>A0A5J4UQS6_9EUKA</name>
<evidence type="ECO:0000313" key="2">
    <source>
        <dbReference type="Proteomes" id="UP000324800"/>
    </source>
</evidence>
<evidence type="ECO:0000313" key="1">
    <source>
        <dbReference type="EMBL" id="KAA6372673.1"/>
    </source>
</evidence>
<protein>
    <submittedName>
        <fullName evidence="1">Uncharacterized protein</fullName>
    </submittedName>
</protein>
<proteinExistence type="predicted"/>